<keyword evidence="4 7" id="KW-0238">DNA-binding</keyword>
<feature type="domain" description="OmpR/PhoB-type" evidence="9">
    <location>
        <begin position="127"/>
        <end position="225"/>
    </location>
</feature>
<dbReference type="InterPro" id="IPR039420">
    <property type="entry name" value="WalR-like"/>
</dbReference>
<dbReference type="GO" id="GO:0006355">
    <property type="term" value="P:regulation of DNA-templated transcription"/>
    <property type="evidence" value="ECO:0007669"/>
    <property type="project" value="InterPro"/>
</dbReference>
<evidence type="ECO:0000259" key="9">
    <source>
        <dbReference type="PROSITE" id="PS51755"/>
    </source>
</evidence>
<evidence type="ECO:0000256" key="6">
    <source>
        <dbReference type="PROSITE-ProRule" id="PRU00169"/>
    </source>
</evidence>
<protein>
    <submittedName>
        <fullName evidence="10">Two-component system OmpR family response regulator</fullName>
    </submittedName>
</protein>
<evidence type="ECO:0000313" key="11">
    <source>
        <dbReference type="Proteomes" id="UP000238308"/>
    </source>
</evidence>
<dbReference type="Gene3D" id="6.10.250.690">
    <property type="match status" value="1"/>
</dbReference>
<evidence type="ECO:0000313" key="10">
    <source>
        <dbReference type="EMBL" id="PRY98924.1"/>
    </source>
</evidence>
<dbReference type="RefSeq" id="WP_106226274.1">
    <property type="nucleotide sequence ID" value="NZ_PVTV01000011.1"/>
</dbReference>
<keyword evidence="1 6" id="KW-0597">Phosphoprotein</keyword>
<proteinExistence type="predicted"/>
<evidence type="ECO:0000256" key="5">
    <source>
        <dbReference type="ARBA" id="ARBA00023163"/>
    </source>
</evidence>
<dbReference type="SMART" id="SM00448">
    <property type="entry name" value="REC"/>
    <property type="match status" value="1"/>
</dbReference>
<evidence type="ECO:0000256" key="7">
    <source>
        <dbReference type="PROSITE-ProRule" id="PRU01091"/>
    </source>
</evidence>
<dbReference type="PROSITE" id="PS50110">
    <property type="entry name" value="RESPONSE_REGULATORY"/>
    <property type="match status" value="1"/>
</dbReference>
<dbReference type="EMBL" id="PVTV01000011">
    <property type="protein sequence ID" value="PRY98924.1"/>
    <property type="molecule type" value="Genomic_DNA"/>
</dbReference>
<name>A0A2T0XIY2_9BURK</name>
<dbReference type="Gene3D" id="3.40.50.2300">
    <property type="match status" value="1"/>
</dbReference>
<keyword evidence="3" id="KW-0805">Transcription regulation</keyword>
<dbReference type="CDD" id="cd00383">
    <property type="entry name" value="trans_reg_C"/>
    <property type="match status" value="1"/>
</dbReference>
<evidence type="ECO:0000256" key="4">
    <source>
        <dbReference type="ARBA" id="ARBA00023125"/>
    </source>
</evidence>
<dbReference type="OrthoDB" id="9802426at2"/>
<reference evidence="10 11" key="1">
    <citation type="submission" date="2018-03" db="EMBL/GenBank/DDBJ databases">
        <title>Genomic Encyclopedia of Type Strains, Phase III (KMG-III): the genomes of soil and plant-associated and newly described type strains.</title>
        <authorList>
            <person name="Whitman W."/>
        </authorList>
    </citation>
    <scope>NUCLEOTIDE SEQUENCE [LARGE SCALE GENOMIC DNA]</scope>
    <source>
        <strain evidence="10 11">MWH-P2sevCIIIb</strain>
    </source>
</reference>
<dbReference type="GO" id="GO:0032993">
    <property type="term" value="C:protein-DNA complex"/>
    <property type="evidence" value="ECO:0007669"/>
    <property type="project" value="TreeGrafter"/>
</dbReference>
<accession>A0A2T0XIY2</accession>
<evidence type="ECO:0000256" key="1">
    <source>
        <dbReference type="ARBA" id="ARBA00022553"/>
    </source>
</evidence>
<dbReference type="Pfam" id="PF00486">
    <property type="entry name" value="Trans_reg_C"/>
    <property type="match status" value="1"/>
</dbReference>
<dbReference type="FunFam" id="1.10.10.10:FF:000005">
    <property type="entry name" value="Two-component system response regulator"/>
    <property type="match status" value="1"/>
</dbReference>
<comment type="caution">
    <text evidence="10">The sequence shown here is derived from an EMBL/GenBank/DDBJ whole genome shotgun (WGS) entry which is preliminary data.</text>
</comment>
<keyword evidence="11" id="KW-1185">Reference proteome</keyword>
<sequence length="227" mass="25184">MHNVLIVEDEIELADYLKAGLSAAGYAPTHLSDGSAGLNAALTGQWDLIIIDRMLPNEFEGLSIVTAMRKAGLTTPVLALSALASLGEKVRGLRDGCDDYLTKPFAMPELLARVDALIRRATASEESQLMKLADLTLDLRTREAKRSGQSIVLQPREFRLLSYFFKNQDKIVTRTMLLRAVWDINFDPGTNVIDVQISRLRNKLDRGFSPPLLHTVRGAGYRFGINE</sequence>
<dbReference type="SMART" id="SM00862">
    <property type="entry name" value="Trans_reg_C"/>
    <property type="match status" value="1"/>
</dbReference>
<dbReference type="Pfam" id="PF00072">
    <property type="entry name" value="Response_reg"/>
    <property type="match status" value="1"/>
</dbReference>
<dbReference type="PROSITE" id="PS51755">
    <property type="entry name" value="OMPR_PHOB"/>
    <property type="match status" value="1"/>
</dbReference>
<dbReference type="AlphaFoldDB" id="A0A2T0XIY2"/>
<dbReference type="GO" id="GO:0005829">
    <property type="term" value="C:cytosol"/>
    <property type="evidence" value="ECO:0007669"/>
    <property type="project" value="TreeGrafter"/>
</dbReference>
<feature type="domain" description="Response regulatory" evidence="8">
    <location>
        <begin position="3"/>
        <end position="118"/>
    </location>
</feature>
<organism evidence="10 11">
    <name type="scientific">Jezberella montanilacus</name>
    <dbReference type="NCBI Taxonomy" id="323426"/>
    <lineage>
        <taxon>Bacteria</taxon>
        <taxon>Pseudomonadati</taxon>
        <taxon>Pseudomonadota</taxon>
        <taxon>Betaproteobacteria</taxon>
        <taxon>Burkholderiales</taxon>
        <taxon>Alcaligenaceae</taxon>
        <taxon>Jezberella</taxon>
    </lineage>
</organism>
<dbReference type="GO" id="GO:0000976">
    <property type="term" value="F:transcription cis-regulatory region binding"/>
    <property type="evidence" value="ECO:0007669"/>
    <property type="project" value="TreeGrafter"/>
</dbReference>
<keyword evidence="5" id="KW-0804">Transcription</keyword>
<evidence type="ECO:0000256" key="2">
    <source>
        <dbReference type="ARBA" id="ARBA00023012"/>
    </source>
</evidence>
<dbReference type="PANTHER" id="PTHR48111">
    <property type="entry name" value="REGULATOR OF RPOS"/>
    <property type="match status" value="1"/>
</dbReference>
<dbReference type="Gene3D" id="1.10.10.10">
    <property type="entry name" value="Winged helix-like DNA-binding domain superfamily/Winged helix DNA-binding domain"/>
    <property type="match status" value="1"/>
</dbReference>
<keyword evidence="2" id="KW-0902">Two-component regulatory system</keyword>
<dbReference type="InterPro" id="IPR036388">
    <property type="entry name" value="WH-like_DNA-bd_sf"/>
</dbReference>
<dbReference type="Proteomes" id="UP000238308">
    <property type="component" value="Unassembled WGS sequence"/>
</dbReference>
<dbReference type="InterPro" id="IPR001789">
    <property type="entry name" value="Sig_transdc_resp-reg_receiver"/>
</dbReference>
<evidence type="ECO:0000259" key="8">
    <source>
        <dbReference type="PROSITE" id="PS50110"/>
    </source>
</evidence>
<feature type="DNA-binding region" description="OmpR/PhoB-type" evidence="7">
    <location>
        <begin position="127"/>
        <end position="225"/>
    </location>
</feature>
<dbReference type="SUPFAM" id="SSF52172">
    <property type="entry name" value="CheY-like"/>
    <property type="match status" value="1"/>
</dbReference>
<dbReference type="PANTHER" id="PTHR48111:SF76">
    <property type="entry name" value="TWO-COMPONENT RESPONSE REGULATOR"/>
    <property type="match status" value="1"/>
</dbReference>
<gene>
    <name evidence="10" type="ORF">BCM14_0361</name>
</gene>
<dbReference type="InterPro" id="IPR011006">
    <property type="entry name" value="CheY-like_superfamily"/>
</dbReference>
<evidence type="ECO:0000256" key="3">
    <source>
        <dbReference type="ARBA" id="ARBA00023015"/>
    </source>
</evidence>
<feature type="modified residue" description="4-aspartylphosphate" evidence="6">
    <location>
        <position position="52"/>
    </location>
</feature>
<dbReference type="GO" id="GO:0000156">
    <property type="term" value="F:phosphorelay response regulator activity"/>
    <property type="evidence" value="ECO:0007669"/>
    <property type="project" value="TreeGrafter"/>
</dbReference>
<dbReference type="InterPro" id="IPR001867">
    <property type="entry name" value="OmpR/PhoB-type_DNA-bd"/>
</dbReference>